<dbReference type="SUPFAM" id="SSF56731">
    <property type="entry name" value="DNA primase core"/>
    <property type="match status" value="1"/>
</dbReference>
<organism evidence="17 18">
    <name type="scientific">Brevibacterium yomogidense</name>
    <dbReference type="NCBI Taxonomy" id="946573"/>
    <lineage>
        <taxon>Bacteria</taxon>
        <taxon>Bacillati</taxon>
        <taxon>Actinomycetota</taxon>
        <taxon>Actinomycetes</taxon>
        <taxon>Micrococcales</taxon>
        <taxon>Brevibacteriaceae</taxon>
        <taxon>Brevibacterium</taxon>
    </lineage>
</organism>
<comment type="function">
    <text evidence="12 13">RNA polymerase that catalyzes the synthesis of short RNA molecules used as primers for DNA polymerase during DNA replication.</text>
</comment>
<gene>
    <name evidence="12" type="primary">dnaG</name>
    <name evidence="17" type="ORF">FM105_08245</name>
</gene>
<dbReference type="InterPro" id="IPR037068">
    <property type="entry name" value="DNA_primase_core_N_sf"/>
</dbReference>
<dbReference type="Gene3D" id="3.90.980.10">
    <property type="entry name" value="DNA primase, catalytic core, N-terminal domain"/>
    <property type="match status" value="1"/>
</dbReference>
<evidence type="ECO:0000256" key="8">
    <source>
        <dbReference type="ARBA" id="ARBA00022833"/>
    </source>
</evidence>
<dbReference type="HAMAP" id="MF_00974">
    <property type="entry name" value="DNA_primase_DnaG"/>
    <property type="match status" value="1"/>
</dbReference>
<comment type="catalytic activity">
    <reaction evidence="12">
        <text>ssDNA + n NTP = ssDNA/pppN(pN)n-1 hybrid + (n-1) diphosphate.</text>
        <dbReference type="EC" id="2.7.7.101"/>
    </reaction>
</comment>
<dbReference type="SMART" id="SM00493">
    <property type="entry name" value="TOPRIM"/>
    <property type="match status" value="1"/>
</dbReference>
<evidence type="ECO:0000256" key="5">
    <source>
        <dbReference type="ARBA" id="ARBA00022705"/>
    </source>
</evidence>
<feature type="zinc finger region" description="CHC2-type" evidence="12 14">
    <location>
        <begin position="41"/>
        <end position="65"/>
    </location>
</feature>
<comment type="cofactor">
    <cofactor evidence="12 13 14">
        <name>Zn(2+)</name>
        <dbReference type="ChEBI" id="CHEBI:29105"/>
    </cofactor>
    <text evidence="12 13 14">Binds 1 zinc ion per monomer.</text>
</comment>
<evidence type="ECO:0000256" key="1">
    <source>
        <dbReference type="ARBA" id="ARBA00022478"/>
    </source>
</evidence>
<dbReference type="PANTHER" id="PTHR30313">
    <property type="entry name" value="DNA PRIMASE"/>
    <property type="match status" value="1"/>
</dbReference>
<keyword evidence="4 12" id="KW-0548">Nucleotidyltransferase</keyword>
<keyword evidence="7 12" id="KW-0863">Zinc-finger</keyword>
<name>A0A1X6XG26_9MICO</name>
<comment type="subunit">
    <text evidence="12">Monomer. Interacts with DnaB.</text>
</comment>
<sequence length="694" mass="75525">MAGLIKREDIDEVRSRTRLDDVVGEFVSLRTAGVGSLKGLCPFHDERTPSFHVRPQVGMYHCFGCGESGDVFTFLQKLDGVTFAEAVERQAERVGVQLRYEEGEGPPREEVGRRQRLIEMHQVAEEYFRRQLGEAEAQTAREYLSARGFDAEALDQFGVGYAPRGWDNLLRFVRGRGFTTEEITASGLVSEGRRGIYDRFRGRIMWPIRDVTGRTIGFGARKLYEDDQGPKYLNTPETPLYKKAQVLYGLDLAKREIARTKRVVVVEGYTDVMAAHLAGVGQAVATCGTAFGEEHAKVVSRLLGDEASGTGEVVFTFDGDEAGQRAALKAFELEQRFVAQTFVAVEAGGRDPSDLRAEEGDAAVRDLVDGRRPLFEFAITQAISRFDLSTVEGRVGAMRAAAPVVASIRDAAMRPGYERLVAGRLGVGMDEVAEAVRRAKPASAGRGRAGERRSGSQASGRSPQQPGRAPQPSGGRQSSAQQAGAAHPGRGGWQSPAPLPAADGAQSASPYEPRTAGRIEEYAEQLGGTATTVPDFDPVAVRIERGALQVALQQPQFVNATLFDGLNGEVFTHPDLRTVHAYMQQSGGIRAGLTDPAGWPERVMETAAGRGDDRVRSLVGALAVEPLPAEDAAGVERYSRGIIARLFDSDMARIASELHSRLQRTDPTDLETSSALLNQLQILEQQRARIRQLM</sequence>
<keyword evidence="3 12" id="KW-0808">Transferase</keyword>
<dbReference type="SMART" id="SM00400">
    <property type="entry name" value="ZnF_CHCC"/>
    <property type="match status" value="1"/>
</dbReference>
<protein>
    <recommendedName>
        <fullName evidence="12 13">DNA primase</fullName>
        <ecNumber evidence="12">2.7.7.101</ecNumber>
    </recommendedName>
</protein>
<dbReference type="GO" id="GO:0006269">
    <property type="term" value="P:DNA replication, synthesis of primer"/>
    <property type="evidence" value="ECO:0007669"/>
    <property type="project" value="UniProtKB-UniRule"/>
</dbReference>
<dbReference type="Gene3D" id="3.40.1360.10">
    <property type="match status" value="1"/>
</dbReference>
<dbReference type="GO" id="GO:0005737">
    <property type="term" value="C:cytoplasm"/>
    <property type="evidence" value="ECO:0007669"/>
    <property type="project" value="TreeGrafter"/>
</dbReference>
<dbReference type="AlphaFoldDB" id="A0A1X6XG26"/>
<accession>A0A1X6XG26</accession>
<dbReference type="RefSeq" id="WP_087007139.1">
    <property type="nucleotide sequence ID" value="NZ_FWFF01000014.1"/>
</dbReference>
<feature type="domain" description="Toprim" evidence="16">
    <location>
        <begin position="261"/>
        <end position="360"/>
    </location>
</feature>
<dbReference type="GO" id="GO:0000428">
    <property type="term" value="C:DNA-directed RNA polymerase complex"/>
    <property type="evidence" value="ECO:0007669"/>
    <property type="project" value="UniProtKB-KW"/>
</dbReference>
<evidence type="ECO:0000256" key="2">
    <source>
        <dbReference type="ARBA" id="ARBA00022515"/>
    </source>
</evidence>
<dbReference type="Pfam" id="PF01807">
    <property type="entry name" value="Zn_ribbon_DnaG"/>
    <property type="match status" value="1"/>
</dbReference>
<evidence type="ECO:0000256" key="15">
    <source>
        <dbReference type="SAM" id="MobiDB-lite"/>
    </source>
</evidence>
<dbReference type="GO" id="GO:0008270">
    <property type="term" value="F:zinc ion binding"/>
    <property type="evidence" value="ECO:0007669"/>
    <property type="project" value="UniProtKB-UniRule"/>
</dbReference>
<keyword evidence="6 12" id="KW-0479">Metal-binding</keyword>
<dbReference type="NCBIfam" id="TIGR01391">
    <property type="entry name" value="dnaG"/>
    <property type="match status" value="1"/>
</dbReference>
<reference evidence="18" key="1">
    <citation type="submission" date="2017-02" db="EMBL/GenBank/DDBJ databases">
        <authorList>
            <person name="Dridi B."/>
        </authorList>
    </citation>
    <scope>NUCLEOTIDE SEQUENCE [LARGE SCALE GENOMIC DNA]</scope>
    <source>
        <strain evidence="18">B Co 03.10</strain>
    </source>
</reference>
<evidence type="ECO:0000256" key="9">
    <source>
        <dbReference type="ARBA" id="ARBA00022842"/>
    </source>
</evidence>
<evidence type="ECO:0000256" key="6">
    <source>
        <dbReference type="ARBA" id="ARBA00022723"/>
    </source>
</evidence>
<evidence type="ECO:0000256" key="3">
    <source>
        <dbReference type="ARBA" id="ARBA00022679"/>
    </source>
</evidence>
<keyword evidence="5 12" id="KW-0235">DNA replication</keyword>
<dbReference type="Pfam" id="PF13662">
    <property type="entry name" value="Toprim_4"/>
    <property type="match status" value="1"/>
</dbReference>
<dbReference type="GO" id="GO:0003899">
    <property type="term" value="F:DNA-directed RNA polymerase activity"/>
    <property type="evidence" value="ECO:0007669"/>
    <property type="project" value="UniProtKB-UniRule"/>
</dbReference>
<keyword evidence="1 12" id="KW-0240">DNA-directed RNA polymerase</keyword>
<keyword evidence="8 12" id="KW-0862">Zinc</keyword>
<feature type="region of interest" description="Disordered" evidence="15">
    <location>
        <begin position="438"/>
        <end position="513"/>
    </location>
</feature>
<dbReference type="EC" id="2.7.7.101" evidence="12"/>
<feature type="compositionally biased region" description="Low complexity" evidence="15">
    <location>
        <begin position="455"/>
        <end position="488"/>
    </location>
</feature>
<dbReference type="InterPro" id="IPR006295">
    <property type="entry name" value="DNA_primase_DnaG"/>
</dbReference>
<dbReference type="Gene3D" id="3.90.580.10">
    <property type="entry name" value="Zinc finger, CHC2-type domain"/>
    <property type="match status" value="1"/>
</dbReference>
<dbReference type="PANTHER" id="PTHR30313:SF2">
    <property type="entry name" value="DNA PRIMASE"/>
    <property type="match status" value="1"/>
</dbReference>
<comment type="similarity">
    <text evidence="12 13">Belongs to the DnaG primase family.</text>
</comment>
<dbReference type="InterPro" id="IPR050219">
    <property type="entry name" value="DnaG_primase"/>
</dbReference>
<dbReference type="SUPFAM" id="SSF57783">
    <property type="entry name" value="Zinc beta-ribbon"/>
    <property type="match status" value="1"/>
</dbReference>
<proteinExistence type="inferred from homology"/>
<dbReference type="PROSITE" id="PS50880">
    <property type="entry name" value="TOPRIM"/>
    <property type="match status" value="1"/>
</dbReference>
<evidence type="ECO:0000256" key="13">
    <source>
        <dbReference type="PIRNR" id="PIRNR002811"/>
    </source>
</evidence>
<keyword evidence="18" id="KW-1185">Reference proteome</keyword>
<evidence type="ECO:0000256" key="4">
    <source>
        <dbReference type="ARBA" id="ARBA00022695"/>
    </source>
</evidence>
<dbReference type="CDD" id="cd03364">
    <property type="entry name" value="TOPRIM_DnaG_primases"/>
    <property type="match status" value="1"/>
</dbReference>
<evidence type="ECO:0000256" key="12">
    <source>
        <dbReference type="HAMAP-Rule" id="MF_00974"/>
    </source>
</evidence>
<evidence type="ECO:0000256" key="7">
    <source>
        <dbReference type="ARBA" id="ARBA00022771"/>
    </source>
</evidence>
<dbReference type="EMBL" id="FWFF01000014">
    <property type="protein sequence ID" value="SLM98096.1"/>
    <property type="molecule type" value="Genomic_DNA"/>
</dbReference>
<dbReference type="FunFam" id="3.90.580.10:FF:000001">
    <property type="entry name" value="DNA primase"/>
    <property type="match status" value="1"/>
</dbReference>
<dbReference type="InterPro" id="IPR002694">
    <property type="entry name" value="Znf_CHC2"/>
</dbReference>
<dbReference type="Pfam" id="PF08278">
    <property type="entry name" value="DnaG_DnaB_bind"/>
    <property type="match status" value="1"/>
</dbReference>
<keyword evidence="9" id="KW-0460">Magnesium</keyword>
<dbReference type="Proteomes" id="UP000196581">
    <property type="component" value="Unassembled WGS sequence"/>
</dbReference>
<dbReference type="PIRSF" id="PIRSF002811">
    <property type="entry name" value="DnaG"/>
    <property type="match status" value="1"/>
</dbReference>
<evidence type="ECO:0000256" key="11">
    <source>
        <dbReference type="ARBA" id="ARBA00023163"/>
    </source>
</evidence>
<evidence type="ECO:0000313" key="17">
    <source>
        <dbReference type="EMBL" id="SLM98096.1"/>
    </source>
</evidence>
<dbReference type="InterPro" id="IPR036977">
    <property type="entry name" value="DNA_primase_Znf_CHC2"/>
</dbReference>
<dbReference type="InterPro" id="IPR019475">
    <property type="entry name" value="DNA_primase_DnaB-bd"/>
</dbReference>
<dbReference type="FunFam" id="3.90.980.10:FF:000001">
    <property type="entry name" value="DNA primase"/>
    <property type="match status" value="1"/>
</dbReference>
<dbReference type="InterPro" id="IPR030846">
    <property type="entry name" value="DnaG_bac"/>
</dbReference>
<evidence type="ECO:0000313" key="18">
    <source>
        <dbReference type="Proteomes" id="UP000196581"/>
    </source>
</evidence>
<dbReference type="Pfam" id="PF10410">
    <property type="entry name" value="DnaB_bind"/>
    <property type="match status" value="1"/>
</dbReference>
<dbReference type="Pfam" id="PF08275">
    <property type="entry name" value="DNAG_N"/>
    <property type="match status" value="1"/>
</dbReference>
<keyword evidence="2 12" id="KW-0639">Primosome</keyword>
<keyword evidence="10 12" id="KW-0238">DNA-binding</keyword>
<dbReference type="GO" id="GO:0003677">
    <property type="term" value="F:DNA binding"/>
    <property type="evidence" value="ECO:0007669"/>
    <property type="project" value="UniProtKB-KW"/>
</dbReference>
<evidence type="ECO:0000256" key="14">
    <source>
        <dbReference type="PIRSR" id="PIRSR002811-1"/>
    </source>
</evidence>
<evidence type="ECO:0000256" key="10">
    <source>
        <dbReference type="ARBA" id="ARBA00023125"/>
    </source>
</evidence>
<dbReference type="InterPro" id="IPR013173">
    <property type="entry name" value="DNA_primase_DnaG_DnaB-bd_dom"/>
</dbReference>
<comment type="domain">
    <text evidence="12">Contains an N-terminal zinc-binding domain, a central core domain that contains the primase activity, and a C-terminal DnaB-binding domain.</text>
</comment>
<dbReference type="InterPro" id="IPR006171">
    <property type="entry name" value="TOPRIM_dom"/>
</dbReference>
<dbReference type="GO" id="GO:1990077">
    <property type="term" value="C:primosome complex"/>
    <property type="evidence" value="ECO:0007669"/>
    <property type="project" value="UniProtKB-KW"/>
</dbReference>
<dbReference type="InterPro" id="IPR034151">
    <property type="entry name" value="TOPRIM_DnaG_bac"/>
</dbReference>
<dbReference type="InterPro" id="IPR013264">
    <property type="entry name" value="DNAG_N"/>
</dbReference>
<keyword evidence="11 12" id="KW-0804">Transcription</keyword>
<evidence type="ECO:0000259" key="16">
    <source>
        <dbReference type="PROSITE" id="PS50880"/>
    </source>
</evidence>